<gene>
    <name evidence="2" type="ordered locus">Hsero_3707</name>
</gene>
<dbReference type="GO" id="GO:0006487">
    <property type="term" value="P:protein N-linked glycosylation"/>
    <property type="evidence" value="ECO:0007669"/>
    <property type="project" value="TreeGrafter"/>
</dbReference>
<dbReference type="HOGENOM" id="CLU_033536_7_0_4"/>
<dbReference type="GeneID" id="29391558"/>
<dbReference type="AlphaFoldDB" id="D8IR59"/>
<name>D8IR59_HERSS</name>
<dbReference type="OrthoDB" id="9808633at2"/>
<organism evidence="2 3">
    <name type="scientific">Herbaspirillum seropedicae (strain SmR1)</name>
    <dbReference type="NCBI Taxonomy" id="757424"/>
    <lineage>
        <taxon>Bacteria</taxon>
        <taxon>Pseudomonadati</taxon>
        <taxon>Pseudomonadota</taxon>
        <taxon>Betaproteobacteria</taxon>
        <taxon>Burkholderiales</taxon>
        <taxon>Oxalobacteraceae</taxon>
        <taxon>Herbaspirillum</taxon>
    </lineage>
</organism>
<dbReference type="eggNOG" id="COG0463">
    <property type="taxonomic scope" value="Bacteria"/>
</dbReference>
<dbReference type="Gene3D" id="3.90.550.10">
    <property type="entry name" value="Spore Coat Polysaccharide Biosynthesis Protein SpsA, Chain A"/>
    <property type="match status" value="1"/>
</dbReference>
<dbReference type="EMBL" id="CP002039">
    <property type="protein sequence ID" value="ADJ65185.1"/>
    <property type="molecule type" value="Genomic_DNA"/>
</dbReference>
<evidence type="ECO:0000259" key="1">
    <source>
        <dbReference type="Pfam" id="PF00535"/>
    </source>
</evidence>
<feature type="domain" description="Glycosyltransferase 2-like" evidence="1">
    <location>
        <begin position="11"/>
        <end position="139"/>
    </location>
</feature>
<dbReference type="CDD" id="cd04179">
    <property type="entry name" value="DPM_DPG-synthase_like"/>
    <property type="match status" value="1"/>
</dbReference>
<reference evidence="2 3" key="1">
    <citation type="submission" date="2010-04" db="EMBL/GenBank/DDBJ databases">
        <title>The genome of Herbaspirillum seropedicae SmR1, an endophytic, nitrogen-fixing, plant-growth promoting beta-Proteobacteria.</title>
        <authorList>
            <person name="Pedrosa F.O."/>
            <person name="Monteiro R.A."/>
            <person name="Wassem R."/>
            <person name="Cruz L.M."/>
            <person name="Ayub R.A."/>
            <person name="Colauto N.B."/>
            <person name="Fernandez M.A."/>
            <person name="Fungaro M.H.P."/>
            <person name="Grisard E.C."/>
            <person name="Hungria M."/>
            <person name="Madeira H.M.F."/>
            <person name="Nodari R.O."/>
            <person name="Osaku C.A."/>
            <person name="Petzl-Erler M.L."/>
            <person name="Terenzi H."/>
            <person name="Vieira L.G.E."/>
            <person name="Almeida M.I.M."/>
            <person name="Alves L.R."/>
            <person name="Arantes O.M.N."/>
            <person name="Balsanelli E."/>
            <person name="Barcellos F.G."/>
            <person name="Baura V.A."/>
            <person name="Binde D.R."/>
            <person name="Campo R.J."/>
            <person name="Chubatsu L.S."/>
            <person name="Chueire L.M.O."/>
            <person name="Ciferri R.R."/>
            <person name="Correa L.C."/>
            <person name="da Conceicao Silva J.L."/>
            <person name="Dabul A.N.G."/>
            <person name="Dambros B.P."/>
            <person name="Faoro H."/>
            <person name="Favetti A."/>
            <person name="Friedermann G."/>
            <person name="Furlaneto M.C."/>
            <person name="Gasques L.S."/>
            <person name="Gimenes C.C.T."/>
            <person name="Gioppo N.M.R."/>
            <person name="Glienke-Blanco C."/>
            <person name="Godoy L.P."/>
            <person name="Guerra M.P."/>
            <person name="Karp S."/>
            <person name="Kava-Cordeiro V."/>
            <person name="Margarido V.P."/>
            <person name="Mathioni S.M."/>
            <person name="Menck-Soares M.A."/>
            <person name="Murace N.K."/>
            <person name="Nicolas M.F."/>
            <person name="Oliveira C.E.C."/>
            <person name="Pagnan N.A.B."/>
            <person name="Pamphile J.A."/>
            <person name="Patussi E.V."/>
            <person name="Pereira L.F.P."/>
            <person name="Pereira-Ferrari L."/>
            <person name="Pinto F.G.S."/>
            <person name="Precoma C."/>
            <person name="Prioli A.J."/>
            <person name="Prioli S.M.A.P."/>
            <person name="Raittz R.T."/>
            <person name="Ramos H.J.O."/>
            <person name="Ribeiro E.M.S.F."/>
            <person name="Rigo L.U."/>
            <person name="Rocha C.L.M.S.C."/>
            <person name="Rocha S.N."/>
            <person name="Santos K."/>
            <person name="Satori D."/>
            <person name="Silva A.G."/>
            <person name="Simao R.C.G."/>
            <person name="Soares M.A.M."/>
            <person name="Souza E.M."/>
            <person name="Steffens M.B.R."/>
            <person name="Steindel M."/>
            <person name="Tadra-Sfeir M.Z."/>
            <person name="Takahashi E.K."/>
            <person name="Torres R.A."/>
            <person name="Valle J.S."/>
            <person name="Vernal J.I."/>
            <person name="Vilas-Boas L.A."/>
            <person name="Watanabe M.A.E."/>
            <person name="Weiss V.A."/>
            <person name="Yates M.A."/>
            <person name="Souza E.M."/>
        </authorList>
    </citation>
    <scope>NUCLEOTIDE SEQUENCE [LARGE SCALE GENOMIC DNA]</scope>
    <source>
        <strain evidence="2 3">SmR1</strain>
    </source>
</reference>
<sequence length="262" mass="28706">MNASVAHRTVVVIPVFDHEHAIGAVVAAVRSHGLPCILVDDGCSPGCAAVLRQLAAADPQATTLLVHPHNQGKGGAVMTGLRHAAAAGYTHALQIDADGQHDSADIPRFLAASQAAPQAVINGRPVYDESVPKGRLYARYLTHVWVWINTLSLEIVDSMCGFRLYPLAPTLQLIDRTTIGRRMDFDTEILVRLYWRGLRVHNLATRVRYPADGVSHFQVWLDNVLISRMHARLFLGMLLRAPLLLGRSCWRRLGVGVGGRKP</sequence>
<evidence type="ECO:0000313" key="2">
    <source>
        <dbReference type="EMBL" id="ADJ65185.1"/>
    </source>
</evidence>
<dbReference type="RefSeq" id="WP_013235647.1">
    <property type="nucleotide sequence ID" value="NC_014323.1"/>
</dbReference>
<dbReference type="Proteomes" id="UP000000329">
    <property type="component" value="Chromosome"/>
</dbReference>
<dbReference type="PANTHER" id="PTHR10859">
    <property type="entry name" value="GLYCOSYL TRANSFERASE"/>
    <property type="match status" value="1"/>
</dbReference>
<proteinExistence type="predicted"/>
<dbReference type="GO" id="GO:0016740">
    <property type="term" value="F:transferase activity"/>
    <property type="evidence" value="ECO:0007669"/>
    <property type="project" value="UniProtKB-KW"/>
</dbReference>
<dbReference type="Pfam" id="PF00535">
    <property type="entry name" value="Glycos_transf_2"/>
    <property type="match status" value="1"/>
</dbReference>
<accession>D8IR59</accession>
<dbReference type="InterPro" id="IPR029044">
    <property type="entry name" value="Nucleotide-diphossugar_trans"/>
</dbReference>
<dbReference type="SUPFAM" id="SSF53448">
    <property type="entry name" value="Nucleotide-diphospho-sugar transferases"/>
    <property type="match status" value="1"/>
</dbReference>
<dbReference type="STRING" id="757424.Hsero_3707"/>
<dbReference type="KEGG" id="hse:Hsero_3707"/>
<dbReference type="InterPro" id="IPR001173">
    <property type="entry name" value="Glyco_trans_2-like"/>
</dbReference>
<protein>
    <submittedName>
        <fullName evidence="2">Glycosyl transferase, group 2 family protein</fullName>
    </submittedName>
</protein>
<evidence type="ECO:0000313" key="3">
    <source>
        <dbReference type="Proteomes" id="UP000000329"/>
    </source>
</evidence>
<dbReference type="CAZy" id="GT2">
    <property type="family name" value="Glycosyltransferase Family 2"/>
</dbReference>
<keyword evidence="2" id="KW-0808">Transferase</keyword>
<keyword evidence="3" id="KW-1185">Reference proteome</keyword>
<dbReference type="PANTHER" id="PTHR10859:SF91">
    <property type="entry name" value="DOLICHYL-PHOSPHATE BETA-GLUCOSYLTRANSFERASE"/>
    <property type="match status" value="1"/>
</dbReference>